<name>A0ABN3VGH0_9PSEU</name>
<keyword evidence="1" id="KW-1133">Transmembrane helix</keyword>
<keyword evidence="1" id="KW-0472">Membrane</keyword>
<proteinExistence type="predicted"/>
<keyword evidence="1" id="KW-0812">Transmembrane</keyword>
<sequence length="98" mass="10837">MGMPADDGNGRFEDELIGLDPHDPETQAFAEHLDRMQRPNSKATVEGMLQGVDDFAQCANRTAGHRRVVVVLVVTLILVGVLFTVWNALAFVLDTFLR</sequence>
<accession>A0ABN3VGH0</accession>
<evidence type="ECO:0000313" key="2">
    <source>
        <dbReference type="EMBL" id="GAA2800755.1"/>
    </source>
</evidence>
<evidence type="ECO:0000313" key="3">
    <source>
        <dbReference type="Proteomes" id="UP001500979"/>
    </source>
</evidence>
<evidence type="ECO:0000256" key="1">
    <source>
        <dbReference type="SAM" id="Phobius"/>
    </source>
</evidence>
<protein>
    <recommendedName>
        <fullName evidence="4">DUF3040 domain-containing protein</fullName>
    </recommendedName>
</protein>
<gene>
    <name evidence="2" type="ORF">GCM10010470_39810</name>
</gene>
<feature type="transmembrane region" description="Helical" evidence="1">
    <location>
        <begin position="69"/>
        <end position="93"/>
    </location>
</feature>
<evidence type="ECO:0008006" key="4">
    <source>
        <dbReference type="Google" id="ProtNLM"/>
    </source>
</evidence>
<organism evidence="2 3">
    <name type="scientific">Saccharopolyspora taberi</name>
    <dbReference type="NCBI Taxonomy" id="60895"/>
    <lineage>
        <taxon>Bacteria</taxon>
        <taxon>Bacillati</taxon>
        <taxon>Actinomycetota</taxon>
        <taxon>Actinomycetes</taxon>
        <taxon>Pseudonocardiales</taxon>
        <taxon>Pseudonocardiaceae</taxon>
        <taxon>Saccharopolyspora</taxon>
    </lineage>
</organism>
<keyword evidence="3" id="KW-1185">Reference proteome</keyword>
<reference evidence="2 3" key="1">
    <citation type="journal article" date="2019" name="Int. J. Syst. Evol. Microbiol.">
        <title>The Global Catalogue of Microorganisms (GCM) 10K type strain sequencing project: providing services to taxonomists for standard genome sequencing and annotation.</title>
        <authorList>
            <consortium name="The Broad Institute Genomics Platform"/>
            <consortium name="The Broad Institute Genome Sequencing Center for Infectious Disease"/>
            <person name="Wu L."/>
            <person name="Ma J."/>
        </authorList>
    </citation>
    <scope>NUCLEOTIDE SEQUENCE [LARGE SCALE GENOMIC DNA]</scope>
    <source>
        <strain evidence="2 3">JCM 9383</strain>
    </source>
</reference>
<dbReference type="EMBL" id="BAAAUX010000016">
    <property type="protein sequence ID" value="GAA2800755.1"/>
    <property type="molecule type" value="Genomic_DNA"/>
</dbReference>
<comment type="caution">
    <text evidence="2">The sequence shown here is derived from an EMBL/GenBank/DDBJ whole genome shotgun (WGS) entry which is preliminary data.</text>
</comment>
<dbReference type="Proteomes" id="UP001500979">
    <property type="component" value="Unassembled WGS sequence"/>
</dbReference>